<dbReference type="EMBL" id="LXQA010113414">
    <property type="protein sequence ID" value="MCI19137.1"/>
    <property type="molecule type" value="Genomic_DNA"/>
</dbReference>
<evidence type="ECO:0000313" key="2">
    <source>
        <dbReference type="Proteomes" id="UP000265520"/>
    </source>
</evidence>
<sequence>MSGGIIDVCGVGCVRSRSDSRLATFGSSDGGIKTGAG</sequence>
<keyword evidence="2" id="KW-1185">Reference proteome</keyword>
<name>A0A392Q5G8_9FABA</name>
<reference evidence="1 2" key="1">
    <citation type="journal article" date="2018" name="Front. Plant Sci.">
        <title>Red Clover (Trifolium pratense) and Zigzag Clover (T. medium) - A Picture of Genomic Similarities and Differences.</title>
        <authorList>
            <person name="Dluhosova J."/>
            <person name="Istvanek J."/>
            <person name="Nedelnik J."/>
            <person name="Repkova J."/>
        </authorList>
    </citation>
    <scope>NUCLEOTIDE SEQUENCE [LARGE SCALE GENOMIC DNA]</scope>
    <source>
        <strain evidence="2">cv. 10/8</strain>
        <tissue evidence="1">Leaf</tissue>
    </source>
</reference>
<protein>
    <submittedName>
        <fullName evidence="1">Uncharacterized protein</fullName>
    </submittedName>
</protein>
<organism evidence="1 2">
    <name type="scientific">Trifolium medium</name>
    <dbReference type="NCBI Taxonomy" id="97028"/>
    <lineage>
        <taxon>Eukaryota</taxon>
        <taxon>Viridiplantae</taxon>
        <taxon>Streptophyta</taxon>
        <taxon>Embryophyta</taxon>
        <taxon>Tracheophyta</taxon>
        <taxon>Spermatophyta</taxon>
        <taxon>Magnoliopsida</taxon>
        <taxon>eudicotyledons</taxon>
        <taxon>Gunneridae</taxon>
        <taxon>Pentapetalae</taxon>
        <taxon>rosids</taxon>
        <taxon>fabids</taxon>
        <taxon>Fabales</taxon>
        <taxon>Fabaceae</taxon>
        <taxon>Papilionoideae</taxon>
        <taxon>50 kb inversion clade</taxon>
        <taxon>NPAAA clade</taxon>
        <taxon>Hologalegina</taxon>
        <taxon>IRL clade</taxon>
        <taxon>Trifolieae</taxon>
        <taxon>Trifolium</taxon>
    </lineage>
</organism>
<dbReference type="AlphaFoldDB" id="A0A392Q5G8"/>
<feature type="non-terminal residue" evidence="1">
    <location>
        <position position="37"/>
    </location>
</feature>
<comment type="caution">
    <text evidence="1">The sequence shown here is derived from an EMBL/GenBank/DDBJ whole genome shotgun (WGS) entry which is preliminary data.</text>
</comment>
<dbReference type="Proteomes" id="UP000265520">
    <property type="component" value="Unassembled WGS sequence"/>
</dbReference>
<accession>A0A392Q5G8</accession>
<proteinExistence type="predicted"/>
<evidence type="ECO:0000313" key="1">
    <source>
        <dbReference type="EMBL" id="MCI19137.1"/>
    </source>
</evidence>